<dbReference type="PANTHER" id="PTHR43172:SF2">
    <property type="entry name" value="ADENYLOSUCCINATE LYASE C-TERMINAL DOMAIN-CONTAINING PROTEIN"/>
    <property type="match status" value="1"/>
</dbReference>
<dbReference type="InterPro" id="IPR000362">
    <property type="entry name" value="Fumarate_lyase_fam"/>
</dbReference>
<keyword evidence="5" id="KW-1185">Reference proteome</keyword>
<dbReference type="GO" id="GO:0047472">
    <property type="term" value="F:3-carboxy-cis,cis-muconate cycloisomerase activity"/>
    <property type="evidence" value="ECO:0007669"/>
    <property type="project" value="UniProtKB-EC"/>
</dbReference>
<sequence>MSTHTNYDQGLLSPLWVDSAAARLSSDRSIVQAMLTVESEWMGVLAANGLADPAFIAVVEEAANADLYDLDQIARDAQGGGNPLIPTLGQLRRRVAETSPAAAARIHAAATSQDIVDTALMLVCRDVLTALLDDSAVAAEALAAIAAQHSETIMVARTLGQHSLPTTFGLKAAQWLAGVTAARRALRAALAMLPLQWGGAAGTVAALTELAGDSAQLLTDELAAALGLASPIAPWQVSRSPIMTVAAALAEAVAAFGKIGNDVALMTRPELGELSEPLAEGRGVSSAMPQKQNPVLSVILRSAAIAAPGALGQVFSASSSFSDERPDGGWHAEWSPLRELLRFAGGAGSVTRELVSGLVVRPDRMLANLALSGPLVLSERIVAVLVPVLTAAGISGASAQVKTLISDSRAEGNLAELLRDAFPSEIVSAELLADLLDPANYLGQARELVARIVADSRTA</sequence>
<dbReference type="Gene3D" id="1.10.40.30">
    <property type="entry name" value="Fumarase/aspartase (C-terminal domain)"/>
    <property type="match status" value="1"/>
</dbReference>
<dbReference type="SMART" id="SM00998">
    <property type="entry name" value="ADSL_C"/>
    <property type="match status" value="1"/>
</dbReference>
<protein>
    <submittedName>
        <fullName evidence="4">3-carboxy-cis,cis-muconate cycloisomerase</fullName>
        <ecNumber evidence="4">5.5.1.2</ecNumber>
    </submittedName>
</protein>
<dbReference type="SUPFAM" id="SSF48557">
    <property type="entry name" value="L-aspartase-like"/>
    <property type="match status" value="1"/>
</dbReference>
<evidence type="ECO:0000313" key="4">
    <source>
        <dbReference type="EMBL" id="NIH53221.1"/>
    </source>
</evidence>
<evidence type="ECO:0000256" key="1">
    <source>
        <dbReference type="ARBA" id="ARBA00023239"/>
    </source>
</evidence>
<dbReference type="InterPro" id="IPR019468">
    <property type="entry name" value="AdenyloSucc_lyase_C"/>
</dbReference>
<dbReference type="InterPro" id="IPR008948">
    <property type="entry name" value="L-Aspartase-like"/>
</dbReference>
<organism evidence="4 5">
    <name type="scientific">Lysinibacter cavernae</name>
    <dbReference type="NCBI Taxonomy" id="1640652"/>
    <lineage>
        <taxon>Bacteria</taxon>
        <taxon>Bacillati</taxon>
        <taxon>Actinomycetota</taxon>
        <taxon>Actinomycetes</taxon>
        <taxon>Micrococcales</taxon>
        <taxon>Microbacteriaceae</taxon>
        <taxon>Lysinibacter</taxon>
    </lineage>
</organism>
<reference evidence="4 5" key="1">
    <citation type="submission" date="2020-02" db="EMBL/GenBank/DDBJ databases">
        <title>Sequencing the genomes of 1000 actinobacteria strains.</title>
        <authorList>
            <person name="Klenk H.-P."/>
        </authorList>
    </citation>
    <scope>NUCLEOTIDE SEQUENCE [LARGE SCALE GENOMIC DNA]</scope>
    <source>
        <strain evidence="4 5">DSM 27960</strain>
    </source>
</reference>
<name>A0A7X5R084_9MICO</name>
<dbReference type="Gene3D" id="1.20.200.10">
    <property type="entry name" value="Fumarase/aspartase (Central domain)"/>
    <property type="match status" value="1"/>
</dbReference>
<dbReference type="Proteomes" id="UP000541033">
    <property type="component" value="Unassembled WGS sequence"/>
</dbReference>
<accession>A0A7X5R084</accession>
<dbReference type="InterPro" id="IPR024083">
    <property type="entry name" value="Fumarase/histidase_N"/>
</dbReference>
<keyword evidence="4" id="KW-0413">Isomerase</keyword>
<dbReference type="Gene3D" id="1.10.275.10">
    <property type="entry name" value="Fumarase/aspartase (N-terminal domain)"/>
    <property type="match status" value="1"/>
</dbReference>
<dbReference type="PANTHER" id="PTHR43172">
    <property type="entry name" value="ADENYLOSUCCINATE LYASE"/>
    <property type="match status" value="1"/>
</dbReference>
<gene>
    <name evidence="4" type="ORF">FHX76_001089</name>
</gene>
<dbReference type="PRINTS" id="PR00145">
    <property type="entry name" value="ARGSUCLYASE"/>
</dbReference>
<dbReference type="EMBL" id="JAAMOX010000001">
    <property type="protein sequence ID" value="NIH53221.1"/>
    <property type="molecule type" value="Genomic_DNA"/>
</dbReference>
<evidence type="ECO:0000259" key="3">
    <source>
        <dbReference type="SMART" id="SM00998"/>
    </source>
</evidence>
<dbReference type="RefSeq" id="WP_167148656.1">
    <property type="nucleotide sequence ID" value="NZ_JAAMOX010000001.1"/>
</dbReference>
<dbReference type="InterPro" id="IPR022761">
    <property type="entry name" value="Fumarate_lyase_N"/>
</dbReference>
<evidence type="ECO:0000313" key="5">
    <source>
        <dbReference type="Proteomes" id="UP000541033"/>
    </source>
</evidence>
<proteinExistence type="inferred from homology"/>
<keyword evidence="1" id="KW-0456">Lyase</keyword>
<evidence type="ECO:0000256" key="2">
    <source>
        <dbReference type="ARBA" id="ARBA00034772"/>
    </source>
</evidence>
<dbReference type="Pfam" id="PF00206">
    <property type="entry name" value="Lyase_1"/>
    <property type="match status" value="1"/>
</dbReference>
<feature type="domain" description="Adenylosuccinate lyase C-terminal" evidence="3">
    <location>
        <begin position="373"/>
        <end position="453"/>
    </location>
</feature>
<dbReference type="GO" id="GO:0016829">
    <property type="term" value="F:lyase activity"/>
    <property type="evidence" value="ECO:0007669"/>
    <property type="project" value="UniProtKB-KW"/>
</dbReference>
<dbReference type="PRINTS" id="PR00149">
    <property type="entry name" value="FUMRATELYASE"/>
</dbReference>
<comment type="similarity">
    <text evidence="2">Belongs to the class-II fumarase/aspartase family.</text>
</comment>
<comment type="caution">
    <text evidence="4">The sequence shown here is derived from an EMBL/GenBank/DDBJ whole genome shotgun (WGS) entry which is preliminary data.</text>
</comment>
<dbReference type="AlphaFoldDB" id="A0A7X5R084"/>
<dbReference type="EC" id="5.5.1.2" evidence="4"/>